<dbReference type="OrthoDB" id="5242791at2"/>
<dbReference type="Gene3D" id="1.20.1050.10">
    <property type="match status" value="1"/>
</dbReference>
<dbReference type="PROSITE" id="PS50404">
    <property type="entry name" value="GST_NTER"/>
    <property type="match status" value="1"/>
</dbReference>
<evidence type="ECO:0000313" key="3">
    <source>
        <dbReference type="EMBL" id="AEP28402.1"/>
    </source>
</evidence>
<dbReference type="SFLD" id="SFLDS00019">
    <property type="entry name" value="Glutathione_Transferase_(cytos"/>
    <property type="match status" value="1"/>
</dbReference>
<dbReference type="InterPro" id="IPR040079">
    <property type="entry name" value="Glutathione_S-Trfase"/>
</dbReference>
<dbReference type="PANTHER" id="PTHR43968">
    <property type="match status" value="1"/>
</dbReference>
<dbReference type="EMBL" id="CP003060">
    <property type="protein sequence ID" value="AEP28402.1"/>
    <property type="molecule type" value="Genomic_DNA"/>
</dbReference>
<evidence type="ECO:0000313" key="4">
    <source>
        <dbReference type="Proteomes" id="UP000009282"/>
    </source>
</evidence>
<dbReference type="InterPro" id="IPR050983">
    <property type="entry name" value="GST_Omega/HSP26"/>
</dbReference>
<dbReference type="Gene3D" id="3.40.30.10">
    <property type="entry name" value="Glutaredoxin"/>
    <property type="match status" value="1"/>
</dbReference>
<dbReference type="SUPFAM" id="SSF47616">
    <property type="entry name" value="GST C-terminal domain-like"/>
    <property type="match status" value="1"/>
</dbReference>
<proteinExistence type="predicted"/>
<dbReference type="InterPro" id="IPR010987">
    <property type="entry name" value="Glutathione-S-Trfase_C-like"/>
</dbReference>
<evidence type="ECO:0000259" key="1">
    <source>
        <dbReference type="PROSITE" id="PS50404"/>
    </source>
</evidence>
<dbReference type="RefSeq" id="WP_014107281.1">
    <property type="nucleotide sequence ID" value="NC_016041.1"/>
</dbReference>
<dbReference type="InterPro" id="IPR036249">
    <property type="entry name" value="Thioredoxin-like_sf"/>
</dbReference>
<sequence length="223" mass="24631">MLKLYGFDVSNYYNMIKLAMAIKGIEYEAVITYPNQTPEYLAICPTGKVPALATDDGVLIETNVILEYLDEVSPETPLISGSAYERARIRELMKMIELYIELPARRCHTEAFWGVPVHEETKKEVKRALLNGMQALSRAASFSPYIAGDKMTAADIFFMYSVSLASAVAKKLFGIDLFAEAPGAKELFAKLNAMPEARAIAKDQAAAQPAFQAYLAKAFAKKP</sequence>
<dbReference type="InterPro" id="IPR004045">
    <property type="entry name" value="Glutathione_S-Trfase_N"/>
</dbReference>
<name>G4QF58_GLANF</name>
<reference evidence="3 4" key="1">
    <citation type="journal article" date="2011" name="J. Bacteriol.">
        <title>Complete genome sequence of seawater bacterium Glaciecola nitratireducens FR1064T.</title>
        <authorList>
            <person name="Bian F."/>
            <person name="Qin Q.L."/>
            <person name="Xie B.B."/>
            <person name="Shu Y.L."/>
            <person name="Zhang X.Y."/>
            <person name="Yu Y."/>
            <person name="Chen B."/>
            <person name="Chen X.L."/>
            <person name="Zhou B.C."/>
            <person name="Zhang Y.Z."/>
        </authorList>
    </citation>
    <scope>NUCLEOTIDE SEQUENCE [LARGE SCALE GENOMIC DNA]</scope>
    <source>
        <strain evidence="4">JCM 12485 / KCTC 12276 / FR1064</strain>
    </source>
</reference>
<dbReference type="Pfam" id="PF13417">
    <property type="entry name" value="GST_N_3"/>
    <property type="match status" value="1"/>
</dbReference>
<dbReference type="InterPro" id="IPR036282">
    <property type="entry name" value="Glutathione-S-Trfase_C_sf"/>
</dbReference>
<dbReference type="AlphaFoldDB" id="G4QF58"/>
<dbReference type="CDD" id="cd00570">
    <property type="entry name" value="GST_N_family"/>
    <property type="match status" value="1"/>
</dbReference>
<gene>
    <name evidence="3" type="ordered locus">GNIT_0248</name>
</gene>
<feature type="domain" description="GST N-terminal" evidence="1">
    <location>
        <begin position="1"/>
        <end position="77"/>
    </location>
</feature>
<dbReference type="GO" id="GO:0016740">
    <property type="term" value="F:transferase activity"/>
    <property type="evidence" value="ECO:0007669"/>
    <property type="project" value="UniProtKB-KW"/>
</dbReference>
<dbReference type="Proteomes" id="UP000009282">
    <property type="component" value="Chromosome"/>
</dbReference>
<dbReference type="KEGG" id="gni:GNIT_0248"/>
<protein>
    <submittedName>
        <fullName evidence="3">Glutathione S-transferase-like protein</fullName>
    </submittedName>
</protein>
<dbReference type="GO" id="GO:0005737">
    <property type="term" value="C:cytoplasm"/>
    <property type="evidence" value="ECO:0007669"/>
    <property type="project" value="TreeGrafter"/>
</dbReference>
<dbReference type="eggNOG" id="COG0625">
    <property type="taxonomic scope" value="Bacteria"/>
</dbReference>
<dbReference type="HOGENOM" id="CLU_011226_9_3_6"/>
<dbReference type="STRING" id="1085623.GNIT_0248"/>
<keyword evidence="3" id="KW-0808">Transferase</keyword>
<accession>G4QF58</accession>
<keyword evidence="4" id="KW-1185">Reference proteome</keyword>
<dbReference type="PANTHER" id="PTHR43968:SF6">
    <property type="entry name" value="GLUTATHIONE S-TRANSFERASE OMEGA"/>
    <property type="match status" value="1"/>
</dbReference>
<dbReference type="SFLD" id="SFLDG00358">
    <property type="entry name" value="Main_(cytGST)"/>
    <property type="match status" value="1"/>
</dbReference>
<evidence type="ECO:0000259" key="2">
    <source>
        <dbReference type="PROSITE" id="PS50405"/>
    </source>
</evidence>
<feature type="domain" description="GST C-terminal" evidence="2">
    <location>
        <begin position="82"/>
        <end position="223"/>
    </location>
</feature>
<dbReference type="PROSITE" id="PS50405">
    <property type="entry name" value="GST_CTER"/>
    <property type="match status" value="1"/>
</dbReference>
<organism evidence="3 4">
    <name type="scientific">Glaciecola nitratireducens (strain JCM 12485 / KCTC 12276 / FR1064)</name>
    <dbReference type="NCBI Taxonomy" id="1085623"/>
    <lineage>
        <taxon>Bacteria</taxon>
        <taxon>Pseudomonadati</taxon>
        <taxon>Pseudomonadota</taxon>
        <taxon>Gammaproteobacteria</taxon>
        <taxon>Alteromonadales</taxon>
        <taxon>Alteromonadaceae</taxon>
        <taxon>Brumicola</taxon>
    </lineage>
</organism>
<dbReference type="SUPFAM" id="SSF52833">
    <property type="entry name" value="Thioredoxin-like"/>
    <property type="match status" value="1"/>
</dbReference>